<organism evidence="7 8">
    <name type="scientific">Durusdinium trenchii</name>
    <dbReference type="NCBI Taxonomy" id="1381693"/>
    <lineage>
        <taxon>Eukaryota</taxon>
        <taxon>Sar</taxon>
        <taxon>Alveolata</taxon>
        <taxon>Dinophyceae</taxon>
        <taxon>Suessiales</taxon>
        <taxon>Symbiodiniaceae</taxon>
        <taxon>Durusdinium</taxon>
    </lineage>
</organism>
<evidence type="ECO:0000256" key="6">
    <source>
        <dbReference type="SAM" id="Phobius"/>
    </source>
</evidence>
<dbReference type="Gene3D" id="1.10.4160.10">
    <property type="entry name" value="Hydantoin permease"/>
    <property type="match status" value="1"/>
</dbReference>
<feature type="transmembrane region" description="Helical" evidence="6">
    <location>
        <begin position="319"/>
        <end position="345"/>
    </location>
</feature>
<evidence type="ECO:0000256" key="4">
    <source>
        <dbReference type="ARBA" id="ARBA00022989"/>
    </source>
</evidence>
<feature type="transmembrane region" description="Helical" evidence="6">
    <location>
        <begin position="139"/>
        <end position="164"/>
    </location>
</feature>
<evidence type="ECO:0000256" key="5">
    <source>
        <dbReference type="ARBA" id="ARBA00023136"/>
    </source>
</evidence>
<feature type="transmembrane region" description="Helical" evidence="6">
    <location>
        <begin position="424"/>
        <end position="446"/>
    </location>
</feature>
<feature type="transmembrane region" description="Helical" evidence="6">
    <location>
        <begin position="357"/>
        <end position="376"/>
    </location>
</feature>
<protein>
    <submittedName>
        <fullName evidence="7">Cytosine permease</fullName>
    </submittedName>
</protein>
<keyword evidence="8" id="KW-1185">Reference proteome</keyword>
<feature type="transmembrane region" description="Helical" evidence="6">
    <location>
        <begin position="104"/>
        <end position="127"/>
    </location>
</feature>
<evidence type="ECO:0000256" key="1">
    <source>
        <dbReference type="ARBA" id="ARBA00004141"/>
    </source>
</evidence>
<evidence type="ECO:0000313" key="7">
    <source>
        <dbReference type="EMBL" id="CAK9031540.1"/>
    </source>
</evidence>
<dbReference type="EMBL" id="CAXAMM010013492">
    <property type="protein sequence ID" value="CAK9031540.1"/>
    <property type="molecule type" value="Genomic_DNA"/>
</dbReference>
<feature type="transmembrane region" description="Helical" evidence="6">
    <location>
        <begin position="248"/>
        <end position="269"/>
    </location>
</feature>
<dbReference type="InterPro" id="IPR030191">
    <property type="entry name" value="CodB"/>
</dbReference>
<proteinExistence type="inferred from homology"/>
<dbReference type="Pfam" id="PF02133">
    <property type="entry name" value="Transp_cyt_pur"/>
    <property type="match status" value="1"/>
</dbReference>
<evidence type="ECO:0000256" key="2">
    <source>
        <dbReference type="ARBA" id="ARBA00008974"/>
    </source>
</evidence>
<dbReference type="PANTHER" id="PTHR30569:SF0">
    <property type="entry name" value="CYTOSINE PERMEASE"/>
    <property type="match status" value="1"/>
</dbReference>
<feature type="transmembrane region" description="Helical" evidence="6">
    <location>
        <begin position="210"/>
        <end position="228"/>
    </location>
</feature>
<name>A0ABP0KXD4_9DINO</name>
<dbReference type="Proteomes" id="UP001642464">
    <property type="component" value="Unassembled WGS sequence"/>
</dbReference>
<gene>
    <name evidence="7" type="ORF">SCF082_LOCUS19679</name>
</gene>
<evidence type="ECO:0000313" key="8">
    <source>
        <dbReference type="Proteomes" id="UP001642464"/>
    </source>
</evidence>
<accession>A0ABP0KXD4</accession>
<feature type="transmembrane region" description="Helical" evidence="6">
    <location>
        <begin position="382"/>
        <end position="403"/>
    </location>
</feature>
<comment type="caution">
    <text evidence="7">The sequence shown here is derived from an EMBL/GenBank/DDBJ whole genome shotgun (WGS) entry which is preliminary data.</text>
</comment>
<dbReference type="InterPro" id="IPR001248">
    <property type="entry name" value="Pur-cyt_permease"/>
</dbReference>
<dbReference type="PANTHER" id="PTHR30569">
    <property type="entry name" value="CYTOSINE TRANSPORTER CODB"/>
    <property type="match status" value="1"/>
</dbReference>
<keyword evidence="5 6" id="KW-0472">Membrane</keyword>
<feature type="transmembrane region" description="Helical" evidence="6">
    <location>
        <begin position="281"/>
        <end position="299"/>
    </location>
</feature>
<comment type="similarity">
    <text evidence="2">Belongs to the purine-cytosine permease (2.A.39) family.</text>
</comment>
<sequence length="1175" mass="128993">MGIGGSKGTQLHIVLPNWLHLNNSLLERQLEPGRFALELCRRQEVKEADLAAQTMGSDFALQRVPKHARYGWFSMAIEQVAQGGCVVVVVVGAQLGHRMSATEALVAVVLGNGFLAVICMVVGAIGCREGLTTSLLARWTGFGVVGSQLLSFIVTLSLVSWFGIQAAIAGEGLHTITSGITSLQLSWPWTALNGFLVTLVAAFGFRYIVGIAWLTGPAFLVAVVWALWRVEEAHAPSEDTQRMSVGEGTNLVVGGYIVGSVIVSDAFRFSRSKRQVVSQVLLPRSLAIIGYMLAGVQMARMCGTDDVIQIMKRTVGLWAVVVVVAGEMVINCTNLYFSGLALVAIGDQSCGFQLNRPVVTMICGVLGSVFGALGILKKFISFLTVLAVAFPPVPGIMCSEYFLVKAFRPSLEESRRAGGALPSWAPTVVPWALVIWLLGALAGKFLPLGAPYVPERYSAGAHDTAQERASRTARAPRTGEVNPLFATEWTDWMTDWVLQSAIRPAWVITADHASADLLLNAFMGSLSVVLRSRGTGDAKVSEDAPKQRPWWLPVCFAYAKRHKGERGRRSGRVASASSPITELLVDADVGSIELIQRAISHLKDMGGTVRTQVFAEPRRTENKKWREFLEEPGITFRAVPRLKDHSREPNDEAIEAAMQNISTRRGVHRIALLTGDADFVDIMMKLQDTKPSYLVLVPEYKSGVAAKYQESGLKVVNLEDTHDNRGPCVRAILHDDGTGSVQLANPYICDRVSYERRSELVKGFLEDLKYTGHLSHACAKFWFTNDLGQLIVFPGELATLAIHKVIKEAPKARSWRPYSEQLAFLLPMGKSTASSRKAYGSRQAQSVFTGGGPLILKDSRHLTCQVLKRLGYLDPQNADEHEAMLCFINSAKNKKLLQKMDLLPAPSDTHSDVKEKLRMAFLSDACPPRWQRQTAPAAQMQNIVTTLQKEGFLSKKKEPTGEYCSGYSKSEISEAIKTYVQDMQLPPSKTFNGLVTCVKIVARIVETARVALAELDEAKEKLLCPACRASQDACSACQENSDSPSGVHSCRSTRAPSDATLEEGCDVCLLRWAVQEMVHRYGLAEVPDFAPWPARFLLLETWKDPYETAEAVLLCAERQLQLAMWQEEEMPFCAQELLRHGQEILAGASAAVRPSFPSEARVEKMNRSFPKTVKD</sequence>
<keyword evidence="4 6" id="KW-1133">Transmembrane helix</keyword>
<keyword evidence="3 6" id="KW-0812">Transmembrane</keyword>
<reference evidence="7 8" key="1">
    <citation type="submission" date="2024-02" db="EMBL/GenBank/DDBJ databases">
        <authorList>
            <person name="Chen Y."/>
            <person name="Shah S."/>
            <person name="Dougan E. K."/>
            <person name="Thang M."/>
            <person name="Chan C."/>
        </authorList>
    </citation>
    <scope>NUCLEOTIDE SEQUENCE [LARGE SCALE GENOMIC DNA]</scope>
</reference>
<feature type="transmembrane region" description="Helical" evidence="6">
    <location>
        <begin position="184"/>
        <end position="203"/>
    </location>
</feature>
<evidence type="ECO:0000256" key="3">
    <source>
        <dbReference type="ARBA" id="ARBA00022692"/>
    </source>
</evidence>
<comment type="subcellular location">
    <subcellularLocation>
        <location evidence="1">Membrane</location>
        <topology evidence="1">Multi-pass membrane protein</topology>
    </subcellularLocation>
</comment>
<feature type="transmembrane region" description="Helical" evidence="6">
    <location>
        <begin position="70"/>
        <end position="92"/>
    </location>
</feature>